<reference evidence="1" key="1">
    <citation type="submission" date="2022-08" db="EMBL/GenBank/DDBJ databases">
        <title>Genome sequencing of akame (Lates japonicus).</title>
        <authorList>
            <person name="Hashiguchi Y."/>
            <person name="Takahashi H."/>
        </authorList>
    </citation>
    <scope>NUCLEOTIDE SEQUENCE</scope>
    <source>
        <strain evidence="1">Kochi</strain>
    </source>
</reference>
<keyword evidence="2" id="KW-1185">Reference proteome</keyword>
<evidence type="ECO:0000313" key="1">
    <source>
        <dbReference type="EMBL" id="GLD74277.1"/>
    </source>
</evidence>
<dbReference type="AlphaFoldDB" id="A0AAD3NGN9"/>
<organism evidence="1 2">
    <name type="scientific">Lates japonicus</name>
    <name type="common">Japanese lates</name>
    <dbReference type="NCBI Taxonomy" id="270547"/>
    <lineage>
        <taxon>Eukaryota</taxon>
        <taxon>Metazoa</taxon>
        <taxon>Chordata</taxon>
        <taxon>Craniata</taxon>
        <taxon>Vertebrata</taxon>
        <taxon>Euteleostomi</taxon>
        <taxon>Actinopterygii</taxon>
        <taxon>Neopterygii</taxon>
        <taxon>Teleostei</taxon>
        <taxon>Neoteleostei</taxon>
        <taxon>Acanthomorphata</taxon>
        <taxon>Carangaria</taxon>
        <taxon>Carangaria incertae sedis</taxon>
        <taxon>Centropomidae</taxon>
        <taxon>Lates</taxon>
    </lineage>
</organism>
<name>A0AAD3NGN9_LATJO</name>
<comment type="caution">
    <text evidence="1">The sequence shown here is derived from an EMBL/GenBank/DDBJ whole genome shotgun (WGS) entry which is preliminary data.</text>
</comment>
<gene>
    <name evidence="1" type="ORF">AKAME5_002560600</name>
</gene>
<proteinExistence type="predicted"/>
<accession>A0AAD3NGN9</accession>
<dbReference type="EMBL" id="BRZM01002114">
    <property type="protein sequence ID" value="GLD74277.1"/>
    <property type="molecule type" value="Genomic_DNA"/>
</dbReference>
<protein>
    <submittedName>
        <fullName evidence="1">Uncharacterized protein</fullName>
    </submittedName>
</protein>
<sequence length="73" mass="8538">MLVPKKTSVVVYVGAKALQYLADGRIRYKLDFESDWEDLPQRLSIPKENRFHWVPLSLPNCQCSQEIPMTCRQ</sequence>
<evidence type="ECO:0000313" key="2">
    <source>
        <dbReference type="Proteomes" id="UP001279410"/>
    </source>
</evidence>
<dbReference type="Proteomes" id="UP001279410">
    <property type="component" value="Unassembled WGS sequence"/>
</dbReference>